<gene>
    <name evidence="5" type="primary">rmlD</name>
    <name evidence="5" type="ORF">GOARA_019_00130</name>
</gene>
<dbReference type="GO" id="GO:0019305">
    <property type="term" value="P:dTDP-rhamnose biosynthetic process"/>
    <property type="evidence" value="ECO:0007669"/>
    <property type="project" value="UniProtKB-UniPathway"/>
</dbReference>
<feature type="region of interest" description="Disordered" evidence="3">
    <location>
        <begin position="1"/>
        <end position="22"/>
    </location>
</feature>
<sequence length="322" mass="33620">MFLNHSTDAFGDNGGAQRRESRIGEDGAMRVFVTGAGGQVGRALQSTLPAEVEFIGLSSSDLDISDDAAVAAQAWAGGRMGKADVVVNCAAYTRVDDAESDESAATAVNATGPVNLATVTAATGARLVHLSTDYVFDGPAAPASPDRSTPYEPGDTAGEPPSVYGRTKLAGERGVRAADPAATIVRTAWVYTGGRDDSDFVATMRRLGAERDRLTVVDDQLGSPTYAVDLARGLWELIENNTGRGAILHATNAGETTWCGLAKAVFAATGLDPDRVSACSTADYPRPAPRPAYSVLSTRSWADAGLTPLRDWRDALSAALVR</sequence>
<dbReference type="SUPFAM" id="SSF51735">
    <property type="entry name" value="NAD(P)-binding Rossmann-fold domains"/>
    <property type="match status" value="1"/>
</dbReference>
<comment type="caution">
    <text evidence="5">The sequence shown here is derived from an EMBL/GenBank/DDBJ whole genome shotgun (WGS) entry which is preliminary data.</text>
</comment>
<keyword evidence="6" id="KW-1185">Reference proteome</keyword>
<dbReference type="InterPro" id="IPR029903">
    <property type="entry name" value="RmlD-like-bd"/>
</dbReference>
<name>G7GYQ6_9ACTN</name>
<dbReference type="Pfam" id="PF04321">
    <property type="entry name" value="RmlD_sub_bind"/>
    <property type="match status" value="1"/>
</dbReference>
<dbReference type="AlphaFoldDB" id="G7GYQ6"/>
<evidence type="ECO:0000256" key="3">
    <source>
        <dbReference type="SAM" id="MobiDB-lite"/>
    </source>
</evidence>
<protein>
    <recommendedName>
        <fullName evidence="2">dTDP-4-dehydrorhamnose reductase</fullName>
        <ecNumber evidence="2">1.1.1.133</ecNumber>
    </recommendedName>
</protein>
<feature type="region of interest" description="Disordered" evidence="3">
    <location>
        <begin position="139"/>
        <end position="163"/>
    </location>
</feature>
<proteinExistence type="inferred from homology"/>
<evidence type="ECO:0000256" key="1">
    <source>
        <dbReference type="ARBA" id="ARBA00010944"/>
    </source>
</evidence>
<dbReference type="PANTHER" id="PTHR10491:SF4">
    <property type="entry name" value="METHIONINE ADENOSYLTRANSFERASE 2 SUBUNIT BETA"/>
    <property type="match status" value="1"/>
</dbReference>
<dbReference type="Gene3D" id="3.90.25.10">
    <property type="entry name" value="UDP-galactose 4-epimerase, domain 1"/>
    <property type="match status" value="1"/>
</dbReference>
<dbReference type="EC" id="1.1.1.133" evidence="2"/>
<keyword evidence="2" id="KW-0521">NADP</keyword>
<comment type="pathway">
    <text evidence="2">Carbohydrate biosynthesis; dTDP-L-rhamnose biosynthesis.</text>
</comment>
<reference evidence="5 6" key="1">
    <citation type="submission" date="2011-11" db="EMBL/GenBank/DDBJ databases">
        <title>Whole genome shotgun sequence of Gordonia araii NBRC 100433.</title>
        <authorList>
            <person name="Yoshida Y."/>
            <person name="Hosoyama A."/>
            <person name="Tsuchikane K."/>
            <person name="Katsumata H."/>
            <person name="Yamazaki S."/>
            <person name="Fujita N."/>
        </authorList>
    </citation>
    <scope>NUCLEOTIDE SEQUENCE [LARGE SCALE GENOMIC DNA]</scope>
    <source>
        <strain evidence="5 6">NBRC 100433</strain>
    </source>
</reference>
<dbReference type="GO" id="GO:0005829">
    <property type="term" value="C:cytosol"/>
    <property type="evidence" value="ECO:0007669"/>
    <property type="project" value="TreeGrafter"/>
</dbReference>
<dbReference type="UniPathway" id="UPA00124"/>
<dbReference type="InterPro" id="IPR036291">
    <property type="entry name" value="NAD(P)-bd_dom_sf"/>
</dbReference>
<comment type="similarity">
    <text evidence="1 2">Belongs to the dTDP-4-dehydrorhamnose reductase family.</text>
</comment>
<dbReference type="NCBIfam" id="TIGR01214">
    <property type="entry name" value="rmlD"/>
    <property type="match status" value="1"/>
</dbReference>
<evidence type="ECO:0000313" key="5">
    <source>
        <dbReference type="EMBL" id="GAB08731.1"/>
    </source>
</evidence>
<feature type="domain" description="RmlD-like substrate binding" evidence="4">
    <location>
        <begin position="29"/>
        <end position="320"/>
    </location>
</feature>
<evidence type="ECO:0000256" key="2">
    <source>
        <dbReference type="RuleBase" id="RU364082"/>
    </source>
</evidence>
<evidence type="ECO:0000259" key="4">
    <source>
        <dbReference type="Pfam" id="PF04321"/>
    </source>
</evidence>
<dbReference type="CDD" id="cd05254">
    <property type="entry name" value="dTDP_HR_like_SDR_e"/>
    <property type="match status" value="1"/>
</dbReference>
<dbReference type="STRING" id="1073574.GOARA_019_00130"/>
<keyword evidence="2" id="KW-0560">Oxidoreductase</keyword>
<comment type="function">
    <text evidence="2">Catalyzes the reduction of dTDP-6-deoxy-L-lyxo-4-hexulose to yield dTDP-L-rhamnose.</text>
</comment>
<accession>G7GYQ6</accession>
<dbReference type="PANTHER" id="PTHR10491">
    <property type="entry name" value="DTDP-4-DEHYDRORHAMNOSE REDUCTASE"/>
    <property type="match status" value="1"/>
</dbReference>
<evidence type="ECO:0000313" key="6">
    <source>
        <dbReference type="Proteomes" id="UP000035088"/>
    </source>
</evidence>
<dbReference type="Proteomes" id="UP000035088">
    <property type="component" value="Unassembled WGS sequence"/>
</dbReference>
<dbReference type="GO" id="GO:0008831">
    <property type="term" value="F:dTDP-4-dehydrorhamnose reductase activity"/>
    <property type="evidence" value="ECO:0007669"/>
    <property type="project" value="UniProtKB-EC"/>
</dbReference>
<dbReference type="InterPro" id="IPR005913">
    <property type="entry name" value="dTDP_dehydrorham_reduct"/>
</dbReference>
<dbReference type="Gene3D" id="3.40.50.720">
    <property type="entry name" value="NAD(P)-binding Rossmann-like Domain"/>
    <property type="match status" value="1"/>
</dbReference>
<dbReference type="EMBL" id="BAEE01000019">
    <property type="protein sequence ID" value="GAB08731.1"/>
    <property type="molecule type" value="Genomic_DNA"/>
</dbReference>
<organism evidence="5 6">
    <name type="scientific">Gordonia araii NBRC 100433</name>
    <dbReference type="NCBI Taxonomy" id="1073574"/>
    <lineage>
        <taxon>Bacteria</taxon>
        <taxon>Bacillati</taxon>
        <taxon>Actinomycetota</taxon>
        <taxon>Actinomycetes</taxon>
        <taxon>Mycobacteriales</taxon>
        <taxon>Gordoniaceae</taxon>
        <taxon>Gordonia</taxon>
    </lineage>
</organism>